<proteinExistence type="predicted"/>
<dbReference type="AlphaFoldDB" id="U9ULJ1"/>
<protein>
    <submittedName>
        <fullName evidence="2">Uncharacterized protein</fullName>
    </submittedName>
</protein>
<dbReference type="EMBL" id="KI281034">
    <property type="protein sequence ID" value="ESA16466.1"/>
    <property type="molecule type" value="Genomic_DNA"/>
</dbReference>
<evidence type="ECO:0000313" key="2">
    <source>
        <dbReference type="EMBL" id="ESA16466.1"/>
    </source>
</evidence>
<reference evidence="2" key="1">
    <citation type="submission" date="2013-07" db="EMBL/GenBank/DDBJ databases">
        <title>The genome of an arbuscular mycorrhizal fungus provides insights into the evolution of the oldest plant symbiosis.</title>
        <authorList>
            <consortium name="DOE Joint Genome Institute"/>
            <person name="Tisserant E."/>
            <person name="Malbreil M."/>
            <person name="Kuo A."/>
            <person name="Kohler A."/>
            <person name="Symeonidi A."/>
            <person name="Balestrini R."/>
            <person name="Charron P."/>
            <person name="Duensing N."/>
            <person name="Frei-dit-Frey N."/>
            <person name="Gianinazzi-Pearson V."/>
            <person name="Gilbert B."/>
            <person name="Handa Y."/>
            <person name="Hijri M."/>
            <person name="Kaul R."/>
            <person name="Kawaguchi M."/>
            <person name="Krajinski F."/>
            <person name="Lammers P."/>
            <person name="Lapierre D."/>
            <person name="Masclaux F.G."/>
            <person name="Murat C."/>
            <person name="Morin E."/>
            <person name="Ndikumana S."/>
            <person name="Pagni M."/>
            <person name="Petitpierre D."/>
            <person name="Requena N."/>
            <person name="Rosikiewicz P."/>
            <person name="Riley R."/>
            <person name="Saito K."/>
            <person name="San Clemente H."/>
            <person name="Shapiro H."/>
            <person name="van Tuinen D."/>
            <person name="Becard G."/>
            <person name="Bonfante P."/>
            <person name="Paszkowski U."/>
            <person name="Shachar-Hill Y."/>
            <person name="Young J.P."/>
            <person name="Sanders I.R."/>
            <person name="Henrissat B."/>
            <person name="Rensing S.A."/>
            <person name="Grigoriev I.V."/>
            <person name="Corradi N."/>
            <person name="Roux C."/>
            <person name="Martin F."/>
        </authorList>
    </citation>
    <scope>NUCLEOTIDE SEQUENCE</scope>
    <source>
        <strain evidence="2">DAOM 197198</strain>
    </source>
</reference>
<feature type="region of interest" description="Disordered" evidence="1">
    <location>
        <begin position="67"/>
        <end position="99"/>
    </location>
</feature>
<dbReference type="HOGENOM" id="CLU_1778445_0_0_1"/>
<name>U9ULJ1_RHIID</name>
<gene>
    <name evidence="2" type="ORF">GLOINDRAFT_2485</name>
</gene>
<accession>U9ULJ1</accession>
<feature type="compositionally biased region" description="Basic residues" evidence="1">
    <location>
        <begin position="68"/>
        <end position="98"/>
    </location>
</feature>
<organism evidence="2">
    <name type="scientific">Rhizophagus irregularis (strain DAOM 181602 / DAOM 197198 / MUCL 43194)</name>
    <name type="common">Arbuscular mycorrhizal fungus</name>
    <name type="synonym">Glomus intraradices</name>
    <dbReference type="NCBI Taxonomy" id="747089"/>
    <lineage>
        <taxon>Eukaryota</taxon>
        <taxon>Fungi</taxon>
        <taxon>Fungi incertae sedis</taxon>
        <taxon>Mucoromycota</taxon>
        <taxon>Glomeromycotina</taxon>
        <taxon>Glomeromycetes</taxon>
        <taxon>Glomerales</taxon>
        <taxon>Glomeraceae</taxon>
        <taxon>Rhizophagus</taxon>
    </lineage>
</organism>
<sequence length="146" mass="17463">MVLFLDWITFYRQKWITLPDNTNVAEAAHALSNRCERDLKLLMAILQYIKKDLLPFMFTEYNIPNKRRDNKHNAKKLTKVVPTKHKQNKHTGSNKKTKTNIIEIKEDDKENIYMIFSRKIKTKNDTEEDNKESELTLKFSELEFQE</sequence>
<evidence type="ECO:0000256" key="1">
    <source>
        <dbReference type="SAM" id="MobiDB-lite"/>
    </source>
</evidence>